<dbReference type="InterPro" id="IPR029058">
    <property type="entry name" value="AB_hydrolase_fold"/>
</dbReference>
<sequence>MRILIRLVKGVVIIFVMLIVLLVAAVGLAWIIGPGNPERGEAVAPAIDCKPTPRHPNPVVVLPGGDGTVDETAEQWRTMTDTLGQDGYCTLVFQVRGTDGNRWASDIPSAGQDLAAFVESVKQKTSAQQVSIVGHSAGSVVANYYLKVLRGAPNVHDAVFIAPETANCDGAGFAESIGLPFAPFPVFRAVPAVPALLSRLAPSAAGSMQIAPGSEVFKSIFEDGSLTQPGVRYSVIASKHDQFATPAPTCSFIDEPGVTNALYDELFPTAPAVDHSEIRSSTNTAKWVAEQLSMG</sequence>
<name>A0AA90NS14_9ACTN</name>
<organism evidence="3 4">
    <name type="scientific">Tsukamurella strandjordii</name>
    <dbReference type="NCBI Taxonomy" id="147577"/>
    <lineage>
        <taxon>Bacteria</taxon>
        <taxon>Bacillati</taxon>
        <taxon>Actinomycetota</taxon>
        <taxon>Actinomycetes</taxon>
        <taxon>Mycobacteriales</taxon>
        <taxon>Tsukamurellaceae</taxon>
        <taxon>Tsukamurella</taxon>
    </lineage>
</organism>
<dbReference type="Proteomes" id="UP001178281">
    <property type="component" value="Unassembled WGS sequence"/>
</dbReference>
<keyword evidence="1" id="KW-1133">Transmembrane helix</keyword>
<dbReference type="InterPro" id="IPR000073">
    <property type="entry name" value="AB_hydrolase_1"/>
</dbReference>
<evidence type="ECO:0000313" key="4">
    <source>
        <dbReference type="Proteomes" id="UP001178281"/>
    </source>
</evidence>
<protein>
    <submittedName>
        <fullName evidence="3">Alpha/beta fold hydrolase</fullName>
    </submittedName>
</protein>
<keyword evidence="1" id="KW-0472">Membrane</keyword>
<dbReference type="AlphaFoldDB" id="A0AA90NS14"/>
<proteinExistence type="predicted"/>
<dbReference type="EMBL" id="JAUTIX010000007">
    <property type="protein sequence ID" value="MDP0399754.1"/>
    <property type="molecule type" value="Genomic_DNA"/>
</dbReference>
<evidence type="ECO:0000259" key="2">
    <source>
        <dbReference type="Pfam" id="PF12697"/>
    </source>
</evidence>
<dbReference type="GO" id="GO:0016787">
    <property type="term" value="F:hydrolase activity"/>
    <property type="evidence" value="ECO:0007669"/>
    <property type="project" value="UniProtKB-KW"/>
</dbReference>
<evidence type="ECO:0000313" key="3">
    <source>
        <dbReference type="EMBL" id="MDP0399754.1"/>
    </source>
</evidence>
<gene>
    <name evidence="3" type="ORF">Q7X28_17675</name>
</gene>
<dbReference type="Gene3D" id="3.40.50.1820">
    <property type="entry name" value="alpha/beta hydrolase"/>
    <property type="match status" value="1"/>
</dbReference>
<feature type="transmembrane region" description="Helical" evidence="1">
    <location>
        <begin position="12"/>
        <end position="32"/>
    </location>
</feature>
<dbReference type="SUPFAM" id="SSF53474">
    <property type="entry name" value="alpha/beta-Hydrolases"/>
    <property type="match status" value="1"/>
</dbReference>
<keyword evidence="4" id="KW-1185">Reference proteome</keyword>
<evidence type="ECO:0000256" key="1">
    <source>
        <dbReference type="SAM" id="Phobius"/>
    </source>
</evidence>
<reference evidence="3" key="1">
    <citation type="submission" date="2023-08" db="EMBL/GenBank/DDBJ databases">
        <title>The draft genome of Tsukamurella strandjordii strain 050030.</title>
        <authorList>
            <person name="Zhao F."/>
            <person name="Feng Y."/>
            <person name="Zong Z."/>
        </authorList>
    </citation>
    <scope>NUCLEOTIDE SEQUENCE</scope>
    <source>
        <strain evidence="3">050030</strain>
    </source>
</reference>
<dbReference type="Pfam" id="PF12697">
    <property type="entry name" value="Abhydrolase_6"/>
    <property type="match status" value="1"/>
</dbReference>
<feature type="domain" description="AB hydrolase-1" evidence="2">
    <location>
        <begin position="59"/>
        <end position="196"/>
    </location>
</feature>
<accession>A0AA90NS14</accession>
<comment type="caution">
    <text evidence="3">The sequence shown here is derived from an EMBL/GenBank/DDBJ whole genome shotgun (WGS) entry which is preliminary data.</text>
</comment>
<keyword evidence="1" id="KW-0812">Transmembrane</keyword>
<dbReference type="RefSeq" id="WP_305112298.1">
    <property type="nucleotide sequence ID" value="NZ_JAUTIX010000007.1"/>
</dbReference>
<keyword evidence="3" id="KW-0378">Hydrolase</keyword>